<dbReference type="AlphaFoldDB" id="A0A167IMR5"/>
<dbReference type="EMBL" id="CP017476">
    <property type="protein sequence ID" value="AOW14697.1"/>
    <property type="molecule type" value="Genomic_DNA"/>
</dbReference>
<evidence type="ECO:0000313" key="7">
    <source>
        <dbReference type="EMBL" id="AOW14697.1"/>
    </source>
</evidence>
<dbReference type="OrthoDB" id="8562138at2"/>
<dbReference type="PANTHER" id="PTHR38776:SF1">
    <property type="entry name" value="MLTA-INTERACTING PROTEIN-RELATED"/>
    <property type="match status" value="1"/>
</dbReference>
<dbReference type="RefSeq" id="WP_066086686.1">
    <property type="nucleotide sequence ID" value="NZ_CP017476.1"/>
</dbReference>
<evidence type="ECO:0000256" key="1">
    <source>
        <dbReference type="ARBA" id="ARBA00004442"/>
    </source>
</evidence>
<comment type="similarity">
    <text evidence="2">Belongs to the MipA/OmpV family.</text>
</comment>
<evidence type="ECO:0000256" key="6">
    <source>
        <dbReference type="SAM" id="SignalP"/>
    </source>
</evidence>
<gene>
    <name evidence="7" type="ORF">LPB072_19565</name>
    <name evidence="8" type="ORF">LPB72_04985</name>
</gene>
<evidence type="ECO:0000256" key="2">
    <source>
        <dbReference type="ARBA" id="ARBA00005722"/>
    </source>
</evidence>
<dbReference type="GO" id="GO:0009252">
    <property type="term" value="P:peptidoglycan biosynthetic process"/>
    <property type="evidence" value="ECO:0007669"/>
    <property type="project" value="TreeGrafter"/>
</dbReference>
<keyword evidence="9" id="KW-1185">Reference proteome</keyword>
<sequence length="260" mass="28542">MNPPALPRLSLATLAVALTAMLHTPAFADAPGDGSPAGAHWGLGMVVRSETKAYRDFDNKTEVWPVLTFENRWVRFFGPSMEVKLGQSGAFAFGLNASYAGDGYEAKDSPFLAGMKERKNSFWLGGSLSMRHEMATFNTRWVTDASGNSHGQKLKLGVERRFALGQLGITPRLAATWQDSKFVNYYYGVRASEIRSGRAAYNAGSAVNAEVGLRLDYRLARQHMLFVDMGVTALDNAIKNSPLVDRGTVPEVGIGYMYRF</sequence>
<protein>
    <recommendedName>
        <fullName evidence="11">Structural protein MipA</fullName>
    </recommendedName>
</protein>
<accession>A0A167IMR5</accession>
<comment type="subcellular location">
    <subcellularLocation>
        <location evidence="1">Cell outer membrane</location>
    </subcellularLocation>
</comment>
<proteinExistence type="inferred from homology"/>
<feature type="chain" id="PRO_5044549640" description="Structural protein MipA" evidence="6">
    <location>
        <begin position="29"/>
        <end position="260"/>
    </location>
</feature>
<organism evidence="7 10">
    <name type="scientific">Hydrogenophaga crassostreae</name>
    <dbReference type="NCBI Taxonomy" id="1763535"/>
    <lineage>
        <taxon>Bacteria</taxon>
        <taxon>Pseudomonadati</taxon>
        <taxon>Pseudomonadota</taxon>
        <taxon>Betaproteobacteria</taxon>
        <taxon>Burkholderiales</taxon>
        <taxon>Comamonadaceae</taxon>
        <taxon>Hydrogenophaga</taxon>
    </lineage>
</organism>
<evidence type="ECO:0000313" key="8">
    <source>
        <dbReference type="EMBL" id="OAD43207.1"/>
    </source>
</evidence>
<evidence type="ECO:0000256" key="3">
    <source>
        <dbReference type="ARBA" id="ARBA00022729"/>
    </source>
</evidence>
<evidence type="ECO:0000256" key="5">
    <source>
        <dbReference type="ARBA" id="ARBA00023237"/>
    </source>
</evidence>
<dbReference type="Pfam" id="PF06629">
    <property type="entry name" value="MipA"/>
    <property type="match status" value="1"/>
</dbReference>
<keyword evidence="5" id="KW-0998">Cell outer membrane</keyword>
<evidence type="ECO:0000256" key="4">
    <source>
        <dbReference type="ARBA" id="ARBA00023136"/>
    </source>
</evidence>
<keyword evidence="3 6" id="KW-0732">Signal</keyword>
<dbReference type="EMBL" id="LVWD01000004">
    <property type="protein sequence ID" value="OAD43207.1"/>
    <property type="molecule type" value="Genomic_DNA"/>
</dbReference>
<reference evidence="8 9" key="1">
    <citation type="submission" date="2016-02" db="EMBL/GenBank/DDBJ databases">
        <title>Draft genome sequence of Hydrogenophaga sp. LPB0072.</title>
        <authorList>
            <person name="Shin S.-K."/>
            <person name="Yi H."/>
        </authorList>
    </citation>
    <scope>NUCLEOTIDE SEQUENCE [LARGE SCALE GENOMIC DNA]</scope>
    <source>
        <strain evidence="8 9">LPB0072</strain>
    </source>
</reference>
<dbReference type="Proteomes" id="UP000185680">
    <property type="component" value="Chromosome"/>
</dbReference>
<evidence type="ECO:0000313" key="9">
    <source>
        <dbReference type="Proteomes" id="UP000185657"/>
    </source>
</evidence>
<dbReference type="KEGG" id="hyl:LPB072_19565"/>
<evidence type="ECO:0000313" key="10">
    <source>
        <dbReference type="Proteomes" id="UP000185680"/>
    </source>
</evidence>
<feature type="signal peptide" evidence="6">
    <location>
        <begin position="1"/>
        <end position="28"/>
    </location>
</feature>
<dbReference type="STRING" id="1763535.LPB072_19565"/>
<dbReference type="PANTHER" id="PTHR38776">
    <property type="entry name" value="MLTA-INTERACTING PROTEIN-RELATED"/>
    <property type="match status" value="1"/>
</dbReference>
<reference evidence="7 10" key="2">
    <citation type="submission" date="2016-10" db="EMBL/GenBank/DDBJ databases">
        <title>Hydorgenophaga sp. LPB0072 isolated from gastropod.</title>
        <authorList>
            <person name="Kim E."/>
            <person name="Yi H."/>
        </authorList>
    </citation>
    <scope>NUCLEOTIDE SEQUENCE [LARGE SCALE GENOMIC DNA]</scope>
    <source>
        <strain evidence="7 10">LPB0072</strain>
    </source>
</reference>
<dbReference type="InterPro" id="IPR010583">
    <property type="entry name" value="MipA"/>
</dbReference>
<dbReference type="Proteomes" id="UP000185657">
    <property type="component" value="Unassembled WGS sequence"/>
</dbReference>
<dbReference type="GO" id="GO:0009279">
    <property type="term" value="C:cell outer membrane"/>
    <property type="evidence" value="ECO:0007669"/>
    <property type="project" value="UniProtKB-SubCell"/>
</dbReference>
<name>A0A167IMR5_9BURK</name>
<evidence type="ECO:0008006" key="11">
    <source>
        <dbReference type="Google" id="ProtNLM"/>
    </source>
</evidence>
<keyword evidence="4" id="KW-0472">Membrane</keyword>